<evidence type="ECO:0000256" key="2">
    <source>
        <dbReference type="ARBA" id="ARBA00022801"/>
    </source>
</evidence>
<evidence type="ECO:0000313" key="5">
    <source>
        <dbReference type="EMBL" id="MQM03641.1"/>
    </source>
</evidence>
<dbReference type="Gene3D" id="3.20.20.80">
    <property type="entry name" value="Glycosidases"/>
    <property type="match status" value="1"/>
</dbReference>
<dbReference type="EMBL" id="NMUH01003072">
    <property type="protein sequence ID" value="MQM03641.1"/>
    <property type="molecule type" value="Genomic_DNA"/>
</dbReference>
<comment type="caution">
    <text evidence="5">The sequence shown here is derived from an EMBL/GenBank/DDBJ whole genome shotgun (WGS) entry which is preliminary data.</text>
</comment>
<keyword evidence="6" id="KW-1185">Reference proteome</keyword>
<protein>
    <recommendedName>
        <fullName evidence="7">Beta-glucosidase</fullName>
    </recommendedName>
</protein>
<sequence length="256" mass="29579">MYNDGTSSKQYDNESQKGVIGITVVTHWFVPFKKSKSDYDAAERALDFMLMDPLTQGDYPFSMRATLGDRLPKFTEQQSMLIKGSFDFLGLNYYSTYYAVSLPFTSNSHNSSYYTDSFANTAESGFVVLQAASEWLYIYPPGIRQLLLYTKNKYNNPVIYITENGVDEADNASLILKDALKDDVRTNYYQQHLQQVGQAIREGVDVRGYFAWSLLDNFEWADGYTVRFGIYYVDFRHGLKRYPKSSAHWFRKFLKG</sequence>
<dbReference type="OrthoDB" id="65569at2759"/>
<dbReference type="AlphaFoldDB" id="A0A843WDC2"/>
<keyword evidence="3" id="KW-0326">Glycosidase</keyword>
<name>A0A843WDC2_COLES</name>
<dbReference type="Pfam" id="PF00232">
    <property type="entry name" value="Glyco_hydro_1"/>
    <property type="match status" value="1"/>
</dbReference>
<dbReference type="InterPro" id="IPR001360">
    <property type="entry name" value="Glyco_hydro_1"/>
</dbReference>
<evidence type="ECO:0008006" key="7">
    <source>
        <dbReference type="Google" id="ProtNLM"/>
    </source>
</evidence>
<keyword evidence="2" id="KW-0378">Hydrolase</keyword>
<dbReference type="PANTHER" id="PTHR10353">
    <property type="entry name" value="GLYCOSYL HYDROLASE"/>
    <property type="match status" value="1"/>
</dbReference>
<proteinExistence type="inferred from homology"/>
<evidence type="ECO:0000256" key="4">
    <source>
        <dbReference type="RuleBase" id="RU003690"/>
    </source>
</evidence>
<dbReference type="PRINTS" id="PR00131">
    <property type="entry name" value="GLHYDRLASE1"/>
</dbReference>
<dbReference type="GO" id="GO:0005975">
    <property type="term" value="P:carbohydrate metabolic process"/>
    <property type="evidence" value="ECO:0007669"/>
    <property type="project" value="InterPro"/>
</dbReference>
<evidence type="ECO:0000256" key="3">
    <source>
        <dbReference type="ARBA" id="ARBA00023295"/>
    </source>
</evidence>
<evidence type="ECO:0000256" key="1">
    <source>
        <dbReference type="ARBA" id="ARBA00010838"/>
    </source>
</evidence>
<dbReference type="SUPFAM" id="SSF51445">
    <property type="entry name" value="(Trans)glycosidases"/>
    <property type="match status" value="1"/>
</dbReference>
<reference evidence="5" key="1">
    <citation type="submission" date="2017-07" db="EMBL/GenBank/DDBJ databases">
        <title>Taro Niue Genome Assembly and Annotation.</title>
        <authorList>
            <person name="Atibalentja N."/>
            <person name="Keating K."/>
            <person name="Fields C.J."/>
        </authorList>
    </citation>
    <scope>NUCLEOTIDE SEQUENCE</scope>
    <source>
        <strain evidence="5">Niue_2</strain>
        <tissue evidence="5">Leaf</tissue>
    </source>
</reference>
<dbReference type="GO" id="GO:0008422">
    <property type="term" value="F:beta-glucosidase activity"/>
    <property type="evidence" value="ECO:0007669"/>
    <property type="project" value="UniProtKB-ARBA"/>
</dbReference>
<dbReference type="PANTHER" id="PTHR10353:SF137">
    <property type="entry name" value="MYROSINASE 3-RELATED"/>
    <property type="match status" value="1"/>
</dbReference>
<comment type="similarity">
    <text evidence="1 4">Belongs to the glycosyl hydrolase 1 family.</text>
</comment>
<accession>A0A843WDC2</accession>
<gene>
    <name evidence="5" type="ORF">Taro_036423</name>
</gene>
<organism evidence="5 6">
    <name type="scientific">Colocasia esculenta</name>
    <name type="common">Wild taro</name>
    <name type="synonym">Arum esculentum</name>
    <dbReference type="NCBI Taxonomy" id="4460"/>
    <lineage>
        <taxon>Eukaryota</taxon>
        <taxon>Viridiplantae</taxon>
        <taxon>Streptophyta</taxon>
        <taxon>Embryophyta</taxon>
        <taxon>Tracheophyta</taxon>
        <taxon>Spermatophyta</taxon>
        <taxon>Magnoliopsida</taxon>
        <taxon>Liliopsida</taxon>
        <taxon>Araceae</taxon>
        <taxon>Aroideae</taxon>
        <taxon>Colocasieae</taxon>
        <taxon>Colocasia</taxon>
    </lineage>
</organism>
<dbReference type="Proteomes" id="UP000652761">
    <property type="component" value="Unassembled WGS sequence"/>
</dbReference>
<dbReference type="InterPro" id="IPR017853">
    <property type="entry name" value="GH"/>
</dbReference>
<evidence type="ECO:0000313" key="6">
    <source>
        <dbReference type="Proteomes" id="UP000652761"/>
    </source>
</evidence>